<dbReference type="CDD" id="cd07185">
    <property type="entry name" value="OmpA_C-like"/>
    <property type="match status" value="1"/>
</dbReference>
<evidence type="ECO:0000256" key="3">
    <source>
        <dbReference type="ARBA" id="ARBA00023237"/>
    </source>
</evidence>
<reference evidence="6 7" key="1">
    <citation type="submission" date="2016-10" db="EMBL/GenBank/DDBJ databases">
        <authorList>
            <person name="de Groot N.N."/>
        </authorList>
    </citation>
    <scope>NUCLEOTIDE SEQUENCE [LARGE SCALE GENOMIC DNA]</scope>
    <source>
        <strain evidence="6 7">Nm1</strain>
    </source>
</reference>
<dbReference type="RefSeq" id="WP_090412431.1">
    <property type="nucleotide sequence ID" value="NZ_FNOY01000011.1"/>
</dbReference>
<evidence type="ECO:0000259" key="5">
    <source>
        <dbReference type="PROSITE" id="PS51123"/>
    </source>
</evidence>
<dbReference type="PROSITE" id="PS51257">
    <property type="entry name" value="PROKAR_LIPOPROTEIN"/>
    <property type="match status" value="1"/>
</dbReference>
<protein>
    <submittedName>
        <fullName evidence="6">OmpA family protein</fullName>
    </submittedName>
</protein>
<dbReference type="InterPro" id="IPR006664">
    <property type="entry name" value="OMP_bac"/>
</dbReference>
<evidence type="ECO:0000256" key="2">
    <source>
        <dbReference type="ARBA" id="ARBA00023136"/>
    </source>
</evidence>
<dbReference type="PANTHER" id="PTHR30329:SF21">
    <property type="entry name" value="LIPOPROTEIN YIAD-RELATED"/>
    <property type="match status" value="1"/>
</dbReference>
<dbReference type="Gene3D" id="3.30.1330.60">
    <property type="entry name" value="OmpA-like domain"/>
    <property type="match status" value="1"/>
</dbReference>
<gene>
    <name evidence="6" type="ORF">SAMN05421881_101120</name>
</gene>
<dbReference type="Proteomes" id="UP000198640">
    <property type="component" value="Unassembled WGS sequence"/>
</dbReference>
<dbReference type="EMBL" id="FNOY01000011">
    <property type="protein sequence ID" value="SDX87552.1"/>
    <property type="molecule type" value="Genomic_DNA"/>
</dbReference>
<dbReference type="Pfam" id="PF00691">
    <property type="entry name" value="OmpA"/>
    <property type="match status" value="1"/>
</dbReference>
<accession>A0A1H3F9A4</accession>
<dbReference type="InterPro" id="IPR036737">
    <property type="entry name" value="OmpA-like_sf"/>
</dbReference>
<dbReference type="InterPro" id="IPR050330">
    <property type="entry name" value="Bact_OuterMem_StrucFunc"/>
</dbReference>
<keyword evidence="2 4" id="KW-0472">Membrane</keyword>
<comment type="subcellular location">
    <subcellularLocation>
        <location evidence="1">Cell outer membrane</location>
    </subcellularLocation>
</comment>
<evidence type="ECO:0000313" key="7">
    <source>
        <dbReference type="Proteomes" id="UP000198640"/>
    </source>
</evidence>
<evidence type="ECO:0000256" key="1">
    <source>
        <dbReference type="ARBA" id="ARBA00004442"/>
    </source>
</evidence>
<dbReference type="OrthoDB" id="8526422at2"/>
<keyword evidence="3" id="KW-0998">Cell outer membrane</keyword>
<evidence type="ECO:0000256" key="4">
    <source>
        <dbReference type="PROSITE-ProRule" id="PRU00473"/>
    </source>
</evidence>
<organism evidence="6 7">
    <name type="scientific">Nitrosomonas halophila</name>
    <dbReference type="NCBI Taxonomy" id="44576"/>
    <lineage>
        <taxon>Bacteria</taxon>
        <taxon>Pseudomonadati</taxon>
        <taxon>Pseudomonadota</taxon>
        <taxon>Betaproteobacteria</taxon>
        <taxon>Nitrosomonadales</taxon>
        <taxon>Nitrosomonadaceae</taxon>
        <taxon>Nitrosomonas</taxon>
    </lineage>
</organism>
<feature type="domain" description="OmpA-like" evidence="5">
    <location>
        <begin position="76"/>
        <end position="190"/>
    </location>
</feature>
<evidence type="ECO:0000313" key="6">
    <source>
        <dbReference type="EMBL" id="SDX87552.1"/>
    </source>
</evidence>
<sequence length="194" mass="21861">MRVLLIAMLVSLVACTLRPQPKSVWAQQEQVIRFHEIAWFDEDWRICEVGINCPLTTGKSPIQGMAITSAIDQTHRTDLPQTSSRPILVQFGFDQQNPDLPLALGDLLKALGDDDRIRITGYTDSTGDKAYNQKLAHARAKQVAAWIERLGVKNPLEIIARGGCCYLVPNDTERGRARNRRVEILIIEKENQDE</sequence>
<keyword evidence="7" id="KW-1185">Reference proteome</keyword>
<dbReference type="PROSITE" id="PS51123">
    <property type="entry name" value="OMPA_2"/>
    <property type="match status" value="1"/>
</dbReference>
<dbReference type="GO" id="GO:0009279">
    <property type="term" value="C:cell outer membrane"/>
    <property type="evidence" value="ECO:0007669"/>
    <property type="project" value="UniProtKB-SubCell"/>
</dbReference>
<dbReference type="PRINTS" id="PR01021">
    <property type="entry name" value="OMPADOMAIN"/>
</dbReference>
<dbReference type="SUPFAM" id="SSF103088">
    <property type="entry name" value="OmpA-like"/>
    <property type="match status" value="1"/>
</dbReference>
<dbReference type="AlphaFoldDB" id="A0A1H3F9A4"/>
<dbReference type="PANTHER" id="PTHR30329">
    <property type="entry name" value="STATOR ELEMENT OF FLAGELLAR MOTOR COMPLEX"/>
    <property type="match status" value="1"/>
</dbReference>
<dbReference type="InterPro" id="IPR006665">
    <property type="entry name" value="OmpA-like"/>
</dbReference>
<proteinExistence type="predicted"/>
<dbReference type="STRING" id="44576.SAMN05421881_101120"/>
<name>A0A1H3F9A4_9PROT</name>